<comment type="caution">
    <text evidence="1">The sequence shown here is derived from an EMBL/GenBank/DDBJ whole genome shotgun (WGS) entry which is preliminary data.</text>
</comment>
<reference evidence="1" key="1">
    <citation type="submission" date="2020-10" db="EMBL/GenBank/DDBJ databases">
        <title>Diversity and distribution of actinomycetes associated with coral in the coast of Hainan.</title>
        <authorList>
            <person name="Li F."/>
        </authorList>
    </citation>
    <scope>NUCLEOTIDE SEQUENCE</scope>
    <source>
        <strain evidence="1">HNM0983</strain>
    </source>
</reference>
<protein>
    <submittedName>
        <fullName evidence="1">M20/M25/M40 family metallo-hydrolase</fullName>
    </submittedName>
</protein>
<name>A0A929B7M6_9PSEU</name>
<evidence type="ECO:0000313" key="2">
    <source>
        <dbReference type="Proteomes" id="UP000598360"/>
    </source>
</evidence>
<accession>A0A929B7M6</accession>
<dbReference type="GO" id="GO:0016787">
    <property type="term" value="F:hydrolase activity"/>
    <property type="evidence" value="ECO:0007669"/>
    <property type="project" value="InterPro"/>
</dbReference>
<dbReference type="InterPro" id="IPR050072">
    <property type="entry name" value="Peptidase_M20A"/>
</dbReference>
<organism evidence="1 2">
    <name type="scientific">Saccharopolyspora montiporae</name>
    <dbReference type="NCBI Taxonomy" id="2781240"/>
    <lineage>
        <taxon>Bacteria</taxon>
        <taxon>Bacillati</taxon>
        <taxon>Actinomycetota</taxon>
        <taxon>Actinomycetes</taxon>
        <taxon>Pseudonocardiales</taxon>
        <taxon>Pseudonocardiaceae</taxon>
        <taxon>Saccharopolyspora</taxon>
    </lineage>
</organism>
<dbReference type="InterPro" id="IPR002933">
    <property type="entry name" value="Peptidase_M20"/>
</dbReference>
<dbReference type="Proteomes" id="UP000598360">
    <property type="component" value="Unassembled WGS sequence"/>
</dbReference>
<evidence type="ECO:0000313" key="1">
    <source>
        <dbReference type="EMBL" id="MBE9373695.1"/>
    </source>
</evidence>
<dbReference type="Pfam" id="PF01546">
    <property type="entry name" value="Peptidase_M20"/>
    <property type="match status" value="1"/>
</dbReference>
<dbReference type="SUPFAM" id="SSF53187">
    <property type="entry name" value="Zn-dependent exopeptidases"/>
    <property type="match status" value="1"/>
</dbReference>
<proteinExistence type="predicted"/>
<dbReference type="PANTHER" id="PTHR43808">
    <property type="entry name" value="ACETYLORNITHINE DEACETYLASE"/>
    <property type="match status" value="1"/>
</dbReference>
<dbReference type="EMBL" id="JADEYC010000007">
    <property type="protein sequence ID" value="MBE9373695.1"/>
    <property type="molecule type" value="Genomic_DNA"/>
</dbReference>
<dbReference type="AlphaFoldDB" id="A0A929B7M6"/>
<sequence length="431" mass="45239">MTREVFTDRDRRLLLDLLRTPTVSPLESGTASEMPGAQHTYATAAHEAGLHVVQHAAPPAECLAAGAVPSTVRAAGEGDPGFLSGQPSLVLRLGAECPRENTAMFNVHLDTVDGAVPVGFDGRRITGRGAVDAKGPAVALLAGIRHAARTEPALGGEVGVLVQAVAGEEGGAMGTYGTRPLVQQGWFGRLNVFCEPTGLRALRRVTASATARIRVDGAGAVDDHPDRGDNATVLLGFLAQQLAAALDSADRPGRTCIAGLRTGDTHNRVHGTGQLLINLSYTGSAEGAAVERDLTEQLDKALVEFATRFGTSREFARTARNARDITRLDWIKRGLPGLDCTDPLATRLCAAAGIEPWPADEPGFTCDAIWMDGVPDAATIVLGPGSLDANNAHAAGEHVHLHQLNAFASAVSRLLVEFAREHRPVPEETAS</sequence>
<dbReference type="RefSeq" id="WP_193927135.1">
    <property type="nucleotide sequence ID" value="NZ_JADEYC010000007.1"/>
</dbReference>
<keyword evidence="2" id="KW-1185">Reference proteome</keyword>
<dbReference type="Gene3D" id="3.40.630.10">
    <property type="entry name" value="Zn peptidases"/>
    <property type="match status" value="2"/>
</dbReference>
<gene>
    <name evidence="1" type="ORF">IQ251_04440</name>
</gene>